<name>A0A449A9H2_9BACT</name>
<gene>
    <name evidence="2" type="ORF">NCTC10122_00474</name>
</gene>
<keyword evidence="1" id="KW-0812">Transmembrane</keyword>
<organism evidence="2 3">
    <name type="scientific">Mycoplasmopsis bovigenitalium</name>
    <dbReference type="NCBI Taxonomy" id="2112"/>
    <lineage>
        <taxon>Bacteria</taxon>
        <taxon>Bacillati</taxon>
        <taxon>Mycoplasmatota</taxon>
        <taxon>Mycoplasmoidales</taxon>
        <taxon>Metamycoplasmataceae</taxon>
        <taxon>Mycoplasmopsis</taxon>
    </lineage>
</organism>
<evidence type="ECO:0000313" key="2">
    <source>
        <dbReference type="EMBL" id="VEU60871.1"/>
    </source>
</evidence>
<sequence>MKTPFSLSHFDSTTDHLFFNPSSCVSVVSASVPAASDLPACAPPDSGPLPVSVLPACALPSVPEPCEPAAPASVPPTFGSLSVSEPFWSWLGFEVSESFLSWFGVETLPASGSLPDSAFPACPGVSLPVAPPAELPLTLGLSLWIGSVGFAASPGFLPSPLVGSVGFVVPPGCASLPGFSLGSLTSAIKSLSFSPSLTTIFVTLYVLPSFSDEKSTVPSSFTFVLIVFDALFSVKVTVTSWPLTSSNLALNSFVCSAFKSYSNFESLATTTWFPSFPFLGVSFCFFLFCVTTTAAVVTLATANTDSVLANIIFCFCHIKLLNIS</sequence>
<proteinExistence type="predicted"/>
<evidence type="ECO:0000313" key="3">
    <source>
        <dbReference type="Proteomes" id="UP000290942"/>
    </source>
</evidence>
<feature type="transmembrane region" description="Helical" evidence="1">
    <location>
        <begin position="276"/>
        <end position="300"/>
    </location>
</feature>
<dbReference type="EMBL" id="LR214970">
    <property type="protein sequence ID" value="VEU60871.1"/>
    <property type="molecule type" value="Genomic_DNA"/>
</dbReference>
<dbReference type="AlphaFoldDB" id="A0A449A9H2"/>
<accession>A0A449A9H2</accession>
<dbReference type="Proteomes" id="UP000290942">
    <property type="component" value="Chromosome"/>
</dbReference>
<reference evidence="2 3" key="1">
    <citation type="submission" date="2019-01" db="EMBL/GenBank/DDBJ databases">
        <authorList>
            <consortium name="Pathogen Informatics"/>
        </authorList>
    </citation>
    <scope>NUCLEOTIDE SEQUENCE [LARGE SCALE GENOMIC DNA]</scope>
    <source>
        <strain evidence="2 3">NCTC10122</strain>
    </source>
</reference>
<keyword evidence="1" id="KW-0472">Membrane</keyword>
<evidence type="ECO:0000256" key="1">
    <source>
        <dbReference type="SAM" id="Phobius"/>
    </source>
</evidence>
<protein>
    <submittedName>
        <fullName evidence="2">Uncharacterized protein</fullName>
    </submittedName>
</protein>
<keyword evidence="1" id="KW-1133">Transmembrane helix</keyword>